<dbReference type="AlphaFoldDB" id="A0A672N4A0"/>
<evidence type="ECO:0000256" key="7">
    <source>
        <dbReference type="ARBA" id="ARBA00022989"/>
    </source>
</evidence>
<dbReference type="PANTHER" id="PTHR21522:SF19">
    <property type="entry name" value="PROTON CHANNEL OTOP1"/>
    <property type="match status" value="1"/>
</dbReference>
<evidence type="ECO:0000256" key="8">
    <source>
        <dbReference type="ARBA" id="ARBA00023065"/>
    </source>
</evidence>
<dbReference type="InParanoid" id="A0A672N4A0"/>
<dbReference type="GO" id="GO:0015252">
    <property type="term" value="F:proton channel activity"/>
    <property type="evidence" value="ECO:0007669"/>
    <property type="project" value="InterPro"/>
</dbReference>
<dbReference type="PANTHER" id="PTHR21522">
    <property type="entry name" value="PROTON CHANNEL OTOP"/>
    <property type="match status" value="1"/>
</dbReference>
<evidence type="ECO:0000256" key="9">
    <source>
        <dbReference type="ARBA" id="ARBA00023136"/>
    </source>
</evidence>
<evidence type="ECO:0000256" key="10">
    <source>
        <dbReference type="ARBA" id="ARBA00023303"/>
    </source>
</evidence>
<keyword evidence="13" id="KW-1185">Reference proteome</keyword>
<evidence type="ECO:0000256" key="5">
    <source>
        <dbReference type="ARBA" id="ARBA00022692"/>
    </source>
</evidence>
<keyword evidence="8" id="KW-0406">Ion transport</keyword>
<evidence type="ECO:0000256" key="6">
    <source>
        <dbReference type="ARBA" id="ARBA00022781"/>
    </source>
</evidence>
<evidence type="ECO:0000256" key="1">
    <source>
        <dbReference type="ARBA" id="ARBA00004651"/>
    </source>
</evidence>
<dbReference type="GO" id="GO:0042472">
    <property type="term" value="P:inner ear morphogenesis"/>
    <property type="evidence" value="ECO:0007669"/>
    <property type="project" value="TreeGrafter"/>
</dbReference>
<keyword evidence="9 11" id="KW-0472">Membrane</keyword>
<keyword evidence="3" id="KW-0813">Transport</keyword>
<evidence type="ECO:0000313" key="12">
    <source>
        <dbReference type="Ensembl" id="ENSSGRP00000045059.1"/>
    </source>
</evidence>
<keyword evidence="7 11" id="KW-1133">Transmembrane helix</keyword>
<comment type="similarity">
    <text evidence="2">Belongs to the otopetrin family.</text>
</comment>
<dbReference type="GO" id="GO:0005886">
    <property type="term" value="C:plasma membrane"/>
    <property type="evidence" value="ECO:0007669"/>
    <property type="project" value="UniProtKB-SubCell"/>
</dbReference>
<dbReference type="Ensembl" id="ENSSGRT00000048221.1">
    <property type="protein sequence ID" value="ENSSGRP00000045059.1"/>
    <property type="gene ID" value="ENSSGRG00000024212.1"/>
</dbReference>
<reference evidence="12" key="2">
    <citation type="submission" date="2025-09" db="UniProtKB">
        <authorList>
            <consortium name="Ensembl"/>
        </authorList>
    </citation>
    <scope>IDENTIFICATION</scope>
</reference>
<dbReference type="Proteomes" id="UP000472262">
    <property type="component" value="Unassembled WGS sequence"/>
</dbReference>
<keyword evidence="4" id="KW-1003">Cell membrane</keyword>
<evidence type="ECO:0000313" key="13">
    <source>
        <dbReference type="Proteomes" id="UP000472262"/>
    </source>
</evidence>
<sequence>MKSHHMTPLSSLNLMHNKQDRNTFCSAGDHSAKHLLLLSFFLLCVQLWILPAFGCRPQYDSGLELETFGYSIWTTVLNLAFPMNLFYRMHSVASLFEVFRKV</sequence>
<protein>
    <submittedName>
        <fullName evidence="12">Uncharacterized protein</fullName>
    </submittedName>
</protein>
<evidence type="ECO:0000256" key="11">
    <source>
        <dbReference type="SAM" id="Phobius"/>
    </source>
</evidence>
<keyword evidence="5 11" id="KW-0812">Transmembrane</keyword>
<proteinExistence type="inferred from homology"/>
<evidence type="ECO:0000256" key="3">
    <source>
        <dbReference type="ARBA" id="ARBA00022448"/>
    </source>
</evidence>
<evidence type="ECO:0000256" key="4">
    <source>
        <dbReference type="ARBA" id="ARBA00022475"/>
    </source>
</evidence>
<comment type="subcellular location">
    <subcellularLocation>
        <location evidence="1">Cell membrane</location>
        <topology evidence="1">Multi-pass membrane protein</topology>
    </subcellularLocation>
</comment>
<keyword evidence="6" id="KW-0375">Hydrogen ion transport</keyword>
<feature type="transmembrane region" description="Helical" evidence="11">
    <location>
        <begin position="70"/>
        <end position="87"/>
    </location>
</feature>
<evidence type="ECO:0000256" key="2">
    <source>
        <dbReference type="ARBA" id="ARBA00006513"/>
    </source>
</evidence>
<organism evidence="12 13">
    <name type="scientific">Sinocyclocheilus grahami</name>
    <name type="common">Dianchi golden-line fish</name>
    <name type="synonym">Barbus grahami</name>
    <dbReference type="NCBI Taxonomy" id="75366"/>
    <lineage>
        <taxon>Eukaryota</taxon>
        <taxon>Metazoa</taxon>
        <taxon>Chordata</taxon>
        <taxon>Craniata</taxon>
        <taxon>Vertebrata</taxon>
        <taxon>Euteleostomi</taxon>
        <taxon>Actinopterygii</taxon>
        <taxon>Neopterygii</taxon>
        <taxon>Teleostei</taxon>
        <taxon>Ostariophysi</taxon>
        <taxon>Cypriniformes</taxon>
        <taxon>Cyprinidae</taxon>
        <taxon>Cyprininae</taxon>
        <taxon>Sinocyclocheilus</taxon>
    </lineage>
</organism>
<dbReference type="InterPro" id="IPR004878">
    <property type="entry name" value="Otopetrin"/>
</dbReference>
<name>A0A672N4A0_SINGR</name>
<keyword evidence="10" id="KW-0407">Ion channel</keyword>
<accession>A0A672N4A0</accession>
<reference evidence="12" key="1">
    <citation type="submission" date="2025-08" db="UniProtKB">
        <authorList>
            <consortium name="Ensembl"/>
        </authorList>
    </citation>
    <scope>IDENTIFICATION</scope>
</reference>